<evidence type="ECO:0000256" key="1">
    <source>
        <dbReference type="SAM" id="MobiDB-lite"/>
    </source>
</evidence>
<dbReference type="EMBL" id="PKPP01004587">
    <property type="protein sequence ID" value="PWA63676.1"/>
    <property type="molecule type" value="Genomic_DNA"/>
</dbReference>
<feature type="region of interest" description="Disordered" evidence="1">
    <location>
        <begin position="1"/>
        <end position="20"/>
    </location>
</feature>
<keyword evidence="3" id="KW-0808">Transferase</keyword>
<name>A0A2U1MR20_ARTAN</name>
<comment type="caution">
    <text evidence="3">The sequence shown here is derived from an EMBL/GenBank/DDBJ whole genome shotgun (WGS) entry which is preliminary data.</text>
</comment>
<evidence type="ECO:0000313" key="4">
    <source>
        <dbReference type="Proteomes" id="UP000245207"/>
    </source>
</evidence>
<dbReference type="Proteomes" id="UP000245207">
    <property type="component" value="Unassembled WGS sequence"/>
</dbReference>
<organism evidence="3 4">
    <name type="scientific">Artemisia annua</name>
    <name type="common">Sweet wormwood</name>
    <dbReference type="NCBI Taxonomy" id="35608"/>
    <lineage>
        <taxon>Eukaryota</taxon>
        <taxon>Viridiplantae</taxon>
        <taxon>Streptophyta</taxon>
        <taxon>Embryophyta</taxon>
        <taxon>Tracheophyta</taxon>
        <taxon>Spermatophyta</taxon>
        <taxon>Magnoliopsida</taxon>
        <taxon>eudicotyledons</taxon>
        <taxon>Gunneridae</taxon>
        <taxon>Pentapetalae</taxon>
        <taxon>asterids</taxon>
        <taxon>campanulids</taxon>
        <taxon>Asterales</taxon>
        <taxon>Asteraceae</taxon>
        <taxon>Asteroideae</taxon>
        <taxon>Anthemideae</taxon>
        <taxon>Artemisiinae</taxon>
        <taxon>Artemisia</taxon>
    </lineage>
</organism>
<gene>
    <name evidence="3" type="ORF">CTI12_AA351050</name>
</gene>
<feature type="domain" description="Poly(A) polymerase nucleotidyltransferase" evidence="2">
    <location>
        <begin position="14"/>
        <end position="63"/>
    </location>
</feature>
<evidence type="ECO:0000313" key="3">
    <source>
        <dbReference type="EMBL" id="PWA63676.1"/>
    </source>
</evidence>
<dbReference type="STRING" id="35608.A0A2U1MR20"/>
<evidence type="ECO:0000259" key="2">
    <source>
        <dbReference type="Pfam" id="PF20750"/>
    </source>
</evidence>
<dbReference type="PANTHER" id="PTHR10682">
    <property type="entry name" value="POLY A POLYMERASE"/>
    <property type="match status" value="1"/>
</dbReference>
<dbReference type="OrthoDB" id="412748at2759"/>
<keyword evidence="4" id="KW-1185">Reference proteome</keyword>
<dbReference type="PANTHER" id="PTHR10682:SF22">
    <property type="entry name" value="POLYNUCLEOTIDE ADENYLYLTRANSFERASE"/>
    <property type="match status" value="1"/>
</dbReference>
<dbReference type="SUPFAM" id="SSF81301">
    <property type="entry name" value="Nucleotidyltransferase"/>
    <property type="match status" value="1"/>
</dbReference>
<dbReference type="InterPro" id="IPR043519">
    <property type="entry name" value="NT_sf"/>
</dbReference>
<dbReference type="AlphaFoldDB" id="A0A2U1MR20"/>
<dbReference type="Pfam" id="PF20750">
    <property type="entry name" value="PAP_NTPase"/>
    <property type="match status" value="1"/>
</dbReference>
<proteinExistence type="predicted"/>
<accession>A0A2U1MR20</accession>
<protein>
    <submittedName>
        <fullName evidence="3">Nucleotidyltransferase, class I, C-terminal-like protein</fullName>
    </submittedName>
</protein>
<dbReference type="InterPro" id="IPR048840">
    <property type="entry name" value="PolA_pol_NTPase"/>
</dbReference>
<reference evidence="3 4" key="1">
    <citation type="journal article" date="2018" name="Mol. Plant">
        <title>The genome of Artemisia annua provides insight into the evolution of Asteraceae family and artemisinin biosynthesis.</title>
        <authorList>
            <person name="Shen Q."/>
            <person name="Zhang L."/>
            <person name="Liao Z."/>
            <person name="Wang S."/>
            <person name="Yan T."/>
            <person name="Shi P."/>
            <person name="Liu M."/>
            <person name="Fu X."/>
            <person name="Pan Q."/>
            <person name="Wang Y."/>
            <person name="Lv Z."/>
            <person name="Lu X."/>
            <person name="Zhang F."/>
            <person name="Jiang W."/>
            <person name="Ma Y."/>
            <person name="Chen M."/>
            <person name="Hao X."/>
            <person name="Li L."/>
            <person name="Tang Y."/>
            <person name="Lv G."/>
            <person name="Zhou Y."/>
            <person name="Sun X."/>
            <person name="Brodelius P.E."/>
            <person name="Rose J.K.C."/>
            <person name="Tang K."/>
        </authorList>
    </citation>
    <scope>NUCLEOTIDE SEQUENCE [LARGE SCALE GENOMIC DNA]</scope>
    <source>
        <strain evidence="4">cv. Huhao1</strain>
        <tissue evidence="3">Leaf</tissue>
    </source>
</reference>
<dbReference type="GO" id="GO:0005634">
    <property type="term" value="C:nucleus"/>
    <property type="evidence" value="ECO:0007669"/>
    <property type="project" value="TreeGrafter"/>
</dbReference>
<sequence length="146" mass="16240">MVGSEGLVSPRQHGVTKPLSLMGPTEADLLRTKKLNKFLVDAGLYESEEEGAKREVVLGRIKQDSHYETGLPVADTEKMTMTSVIQQFNSQSYTLMEQCVIEKKEEHSTAMNAFELISMSFLKSECQSQLLSAIGRGTYGEMETQV</sequence>
<dbReference type="GO" id="GO:1990817">
    <property type="term" value="F:poly(A) RNA polymerase activity"/>
    <property type="evidence" value="ECO:0007669"/>
    <property type="project" value="TreeGrafter"/>
</dbReference>